<evidence type="ECO:0000259" key="1">
    <source>
        <dbReference type="Pfam" id="PF13460"/>
    </source>
</evidence>
<feature type="domain" description="NAD(P)-binding" evidence="1">
    <location>
        <begin position="7"/>
        <end position="179"/>
    </location>
</feature>
<evidence type="ECO:0000313" key="2">
    <source>
        <dbReference type="EMBL" id="UZK57781.1"/>
    </source>
</evidence>
<dbReference type="InterPro" id="IPR036291">
    <property type="entry name" value="NAD(P)-bd_dom_sf"/>
</dbReference>
<dbReference type="Gene3D" id="3.40.50.720">
    <property type="entry name" value="NAD(P)-binding Rossmann-like Domain"/>
    <property type="match status" value="1"/>
</dbReference>
<dbReference type="RefSeq" id="WP_265546191.1">
    <property type="nucleotide sequence ID" value="NZ_CP098740.1"/>
</dbReference>
<dbReference type="SUPFAM" id="SSF51735">
    <property type="entry name" value="NAD(P)-binding Rossmann-fold domains"/>
    <property type="match status" value="1"/>
</dbReference>
<dbReference type="PANTHER" id="PTHR43162:SF1">
    <property type="entry name" value="PRESTALK A DIFFERENTIATION PROTEIN A"/>
    <property type="match status" value="1"/>
</dbReference>
<dbReference type="Proteomes" id="UP001164963">
    <property type="component" value="Chromosome"/>
</dbReference>
<organism evidence="2 3">
    <name type="scientific">Streptomyces drozdowiczii</name>
    <dbReference type="NCBI Taxonomy" id="202862"/>
    <lineage>
        <taxon>Bacteria</taxon>
        <taxon>Bacillati</taxon>
        <taxon>Actinomycetota</taxon>
        <taxon>Actinomycetes</taxon>
        <taxon>Kitasatosporales</taxon>
        <taxon>Streptomycetaceae</taxon>
        <taxon>Streptomyces</taxon>
    </lineage>
</organism>
<protein>
    <submittedName>
        <fullName evidence="2">NAD(P)H-binding protein</fullName>
    </submittedName>
</protein>
<accession>A0ABY6Q0W2</accession>
<dbReference type="EMBL" id="CP098740">
    <property type="protein sequence ID" value="UZK57781.1"/>
    <property type="molecule type" value="Genomic_DNA"/>
</dbReference>
<proteinExistence type="predicted"/>
<keyword evidence="3" id="KW-1185">Reference proteome</keyword>
<name>A0ABY6Q0W2_9ACTN</name>
<dbReference type="PANTHER" id="PTHR43162">
    <property type="match status" value="1"/>
</dbReference>
<dbReference type="Pfam" id="PF13460">
    <property type="entry name" value="NAD_binding_10"/>
    <property type="match status" value="1"/>
</dbReference>
<gene>
    <name evidence="2" type="ORF">NEH16_30085</name>
</gene>
<dbReference type="InterPro" id="IPR051604">
    <property type="entry name" value="Ergot_Alk_Oxidoreductase"/>
</dbReference>
<dbReference type="InterPro" id="IPR016040">
    <property type="entry name" value="NAD(P)-bd_dom"/>
</dbReference>
<reference evidence="2" key="1">
    <citation type="journal article" date="2022" name="Front. Microbiol.">
        <title>Mirubactin C rescues the lethal effect of cell wall biosynthesis mutations in Bacillus subtilis.</title>
        <authorList>
            <person name="Kepplinger B."/>
            <person name="Wen X."/>
            <person name="Tyler A.R."/>
            <person name="Kim B.Y."/>
            <person name="Brown J."/>
            <person name="Banks P."/>
            <person name="Dashti Y."/>
            <person name="Mackenzie E.S."/>
            <person name="Wills C."/>
            <person name="Kawai Y."/>
            <person name="Waldron K.J."/>
            <person name="Allenby N.E.E."/>
            <person name="Wu L.J."/>
            <person name="Hall M.J."/>
            <person name="Errington J."/>
        </authorList>
    </citation>
    <scope>NUCLEOTIDE SEQUENCE</scope>
    <source>
        <strain evidence="2">MDA8-470</strain>
    </source>
</reference>
<sequence length="279" mass="29662">MTILVTGARGRVGAAVVRELLAAGEKVRAASADPESLTALPDEVERVRLDLASPQGLHEVLQGVRKIFLYAQPAGAARLADAAAAAGVGHIVLLSSLAIDSHGADTSPIAQQHRLVEDVLRASGIGWTFVRAGGFATNALQWAPEIREGRPLRLAYPEAHSEPVHESDIAAVAVRALLDEAHRGATLRITGPQSLSARQQAELVAAAAGRDVVVRLITPEEYLKELTAFVPEAVAATLVAYQAERDGRPHRTYDDIPAVLGRPALPFGQWAKENAEAFR</sequence>
<evidence type="ECO:0000313" key="3">
    <source>
        <dbReference type="Proteomes" id="UP001164963"/>
    </source>
</evidence>